<proteinExistence type="predicted"/>
<protein>
    <recommendedName>
        <fullName evidence="2">DUF6532 domain-containing protein</fullName>
    </recommendedName>
</protein>
<dbReference type="AlphaFoldDB" id="A0A0C3DD72"/>
<dbReference type="Proteomes" id="UP000053989">
    <property type="component" value="Unassembled WGS sequence"/>
</dbReference>
<dbReference type="Pfam" id="PF20149">
    <property type="entry name" value="DUF6532"/>
    <property type="match status" value="1"/>
</dbReference>
<gene>
    <name evidence="3" type="ORF">SCLCIDRAFT_10184</name>
</gene>
<keyword evidence="4" id="KW-1185">Reference proteome</keyword>
<evidence type="ECO:0000259" key="2">
    <source>
        <dbReference type="Pfam" id="PF20149"/>
    </source>
</evidence>
<dbReference type="InterPro" id="IPR045341">
    <property type="entry name" value="DUF6532"/>
</dbReference>
<name>A0A0C3DD72_9AGAM</name>
<accession>A0A0C3DD72</accession>
<evidence type="ECO:0000313" key="4">
    <source>
        <dbReference type="Proteomes" id="UP000053989"/>
    </source>
</evidence>
<dbReference type="HOGENOM" id="CLU_087690_0_0_1"/>
<evidence type="ECO:0000256" key="1">
    <source>
        <dbReference type="SAM" id="MobiDB-lite"/>
    </source>
</evidence>
<dbReference type="EMBL" id="KN822083">
    <property type="protein sequence ID" value="KIM58640.1"/>
    <property type="molecule type" value="Genomic_DNA"/>
</dbReference>
<feature type="domain" description="DUF6532" evidence="2">
    <location>
        <begin position="112"/>
        <end position="181"/>
    </location>
</feature>
<dbReference type="OrthoDB" id="2790754at2759"/>
<feature type="region of interest" description="Disordered" evidence="1">
    <location>
        <begin position="1"/>
        <end position="20"/>
    </location>
</feature>
<evidence type="ECO:0000313" key="3">
    <source>
        <dbReference type="EMBL" id="KIM58640.1"/>
    </source>
</evidence>
<dbReference type="InParanoid" id="A0A0C3DD72"/>
<sequence>MGAVSYKDNLKHSGKKCKASDMLDGEGVQAGSKALKKKVAVISCHSDRPHLPPISILQSHDSEQEIDELAVEDYNEEEGQSDTASEEYCEEGEDVGEGSHRTGKSVNKGKAVADKFIGDEVWTSGSQICGELMHKAHSMVPHAYALARGLGSRNTTEVNKWLVDNLNFLHPNINISEFEHKSPKYIAKVTQDIQARTGCQIFKSPGNACYNFEVLEKGVPDAEEI</sequence>
<reference evidence="4" key="2">
    <citation type="submission" date="2015-01" db="EMBL/GenBank/DDBJ databases">
        <title>Evolutionary Origins and Diversification of the Mycorrhizal Mutualists.</title>
        <authorList>
            <consortium name="DOE Joint Genome Institute"/>
            <consortium name="Mycorrhizal Genomics Consortium"/>
            <person name="Kohler A."/>
            <person name="Kuo A."/>
            <person name="Nagy L.G."/>
            <person name="Floudas D."/>
            <person name="Copeland A."/>
            <person name="Barry K.W."/>
            <person name="Cichocki N."/>
            <person name="Veneault-Fourrey C."/>
            <person name="LaButti K."/>
            <person name="Lindquist E.A."/>
            <person name="Lipzen A."/>
            <person name="Lundell T."/>
            <person name="Morin E."/>
            <person name="Murat C."/>
            <person name="Riley R."/>
            <person name="Ohm R."/>
            <person name="Sun H."/>
            <person name="Tunlid A."/>
            <person name="Henrissat B."/>
            <person name="Grigoriev I.V."/>
            <person name="Hibbett D.S."/>
            <person name="Martin F."/>
        </authorList>
    </citation>
    <scope>NUCLEOTIDE SEQUENCE [LARGE SCALE GENOMIC DNA]</scope>
    <source>
        <strain evidence="4">Foug A</strain>
    </source>
</reference>
<reference evidence="3 4" key="1">
    <citation type="submission" date="2014-04" db="EMBL/GenBank/DDBJ databases">
        <authorList>
            <consortium name="DOE Joint Genome Institute"/>
            <person name="Kuo A."/>
            <person name="Kohler A."/>
            <person name="Nagy L.G."/>
            <person name="Floudas D."/>
            <person name="Copeland A."/>
            <person name="Barry K.W."/>
            <person name="Cichocki N."/>
            <person name="Veneault-Fourrey C."/>
            <person name="LaButti K."/>
            <person name="Lindquist E.A."/>
            <person name="Lipzen A."/>
            <person name="Lundell T."/>
            <person name="Morin E."/>
            <person name="Murat C."/>
            <person name="Sun H."/>
            <person name="Tunlid A."/>
            <person name="Henrissat B."/>
            <person name="Grigoriev I.V."/>
            <person name="Hibbett D.S."/>
            <person name="Martin F."/>
            <person name="Nordberg H.P."/>
            <person name="Cantor M.N."/>
            <person name="Hua S.X."/>
        </authorList>
    </citation>
    <scope>NUCLEOTIDE SEQUENCE [LARGE SCALE GENOMIC DNA]</scope>
    <source>
        <strain evidence="3 4">Foug A</strain>
    </source>
</reference>
<organism evidence="3 4">
    <name type="scientific">Scleroderma citrinum Foug A</name>
    <dbReference type="NCBI Taxonomy" id="1036808"/>
    <lineage>
        <taxon>Eukaryota</taxon>
        <taxon>Fungi</taxon>
        <taxon>Dikarya</taxon>
        <taxon>Basidiomycota</taxon>
        <taxon>Agaricomycotina</taxon>
        <taxon>Agaricomycetes</taxon>
        <taxon>Agaricomycetidae</taxon>
        <taxon>Boletales</taxon>
        <taxon>Sclerodermatineae</taxon>
        <taxon>Sclerodermataceae</taxon>
        <taxon>Scleroderma</taxon>
    </lineage>
</organism>